<dbReference type="EMBL" id="KN823020">
    <property type="protein sequence ID" value="KIO26686.1"/>
    <property type="molecule type" value="Genomic_DNA"/>
</dbReference>
<evidence type="ECO:0000313" key="1">
    <source>
        <dbReference type="EMBL" id="KIO26686.1"/>
    </source>
</evidence>
<keyword evidence="2" id="KW-1185">Reference proteome</keyword>
<sequence length="58" mass="6143">MGDGNRASDKNDATFAEGCILQSPAKRSVVLWRGGREYAGSLGTTKSTLELVSDKILA</sequence>
<reference evidence="1 2" key="1">
    <citation type="submission" date="2014-04" db="EMBL/GenBank/DDBJ databases">
        <authorList>
            <consortium name="DOE Joint Genome Institute"/>
            <person name="Kuo A."/>
            <person name="Girlanda M."/>
            <person name="Perotto S."/>
            <person name="Kohler A."/>
            <person name="Nagy L.G."/>
            <person name="Floudas D."/>
            <person name="Copeland A."/>
            <person name="Barry K.W."/>
            <person name="Cichocki N."/>
            <person name="Veneault-Fourrey C."/>
            <person name="LaButti K."/>
            <person name="Lindquist E.A."/>
            <person name="Lipzen A."/>
            <person name="Lundell T."/>
            <person name="Morin E."/>
            <person name="Murat C."/>
            <person name="Sun H."/>
            <person name="Tunlid A."/>
            <person name="Henrissat B."/>
            <person name="Grigoriev I.V."/>
            <person name="Hibbett D.S."/>
            <person name="Martin F."/>
            <person name="Nordberg H.P."/>
            <person name="Cantor M.N."/>
            <person name="Hua S.X."/>
        </authorList>
    </citation>
    <scope>NUCLEOTIDE SEQUENCE [LARGE SCALE GENOMIC DNA]</scope>
    <source>
        <strain evidence="1 2">MUT 4182</strain>
    </source>
</reference>
<accession>A0A0C3QII8</accession>
<gene>
    <name evidence="1" type="ORF">M407DRAFT_243609</name>
</gene>
<organism evidence="1 2">
    <name type="scientific">Tulasnella calospora MUT 4182</name>
    <dbReference type="NCBI Taxonomy" id="1051891"/>
    <lineage>
        <taxon>Eukaryota</taxon>
        <taxon>Fungi</taxon>
        <taxon>Dikarya</taxon>
        <taxon>Basidiomycota</taxon>
        <taxon>Agaricomycotina</taxon>
        <taxon>Agaricomycetes</taxon>
        <taxon>Cantharellales</taxon>
        <taxon>Tulasnellaceae</taxon>
        <taxon>Tulasnella</taxon>
    </lineage>
</organism>
<name>A0A0C3QII8_9AGAM</name>
<dbReference type="HOGENOM" id="CLU_2980826_0_0_1"/>
<dbReference type="Proteomes" id="UP000054248">
    <property type="component" value="Unassembled WGS sequence"/>
</dbReference>
<protein>
    <submittedName>
        <fullName evidence="1">Uncharacterized protein</fullName>
    </submittedName>
</protein>
<reference evidence="2" key="2">
    <citation type="submission" date="2015-01" db="EMBL/GenBank/DDBJ databases">
        <title>Evolutionary Origins and Diversification of the Mycorrhizal Mutualists.</title>
        <authorList>
            <consortium name="DOE Joint Genome Institute"/>
            <consortium name="Mycorrhizal Genomics Consortium"/>
            <person name="Kohler A."/>
            <person name="Kuo A."/>
            <person name="Nagy L.G."/>
            <person name="Floudas D."/>
            <person name="Copeland A."/>
            <person name="Barry K.W."/>
            <person name="Cichocki N."/>
            <person name="Veneault-Fourrey C."/>
            <person name="LaButti K."/>
            <person name="Lindquist E.A."/>
            <person name="Lipzen A."/>
            <person name="Lundell T."/>
            <person name="Morin E."/>
            <person name="Murat C."/>
            <person name="Riley R."/>
            <person name="Ohm R."/>
            <person name="Sun H."/>
            <person name="Tunlid A."/>
            <person name="Henrissat B."/>
            <person name="Grigoriev I.V."/>
            <person name="Hibbett D.S."/>
            <person name="Martin F."/>
        </authorList>
    </citation>
    <scope>NUCLEOTIDE SEQUENCE [LARGE SCALE GENOMIC DNA]</scope>
    <source>
        <strain evidence="2">MUT 4182</strain>
    </source>
</reference>
<proteinExistence type="predicted"/>
<dbReference type="AlphaFoldDB" id="A0A0C3QII8"/>
<evidence type="ECO:0000313" key="2">
    <source>
        <dbReference type="Proteomes" id="UP000054248"/>
    </source>
</evidence>